<dbReference type="Pfam" id="PF00550">
    <property type="entry name" value="PP-binding"/>
    <property type="match status" value="1"/>
</dbReference>
<dbReference type="InterPro" id="IPR003231">
    <property type="entry name" value="ACP"/>
</dbReference>
<dbReference type="SUPFAM" id="SSF47336">
    <property type="entry name" value="ACP-like"/>
    <property type="match status" value="1"/>
</dbReference>
<evidence type="ECO:0000256" key="6">
    <source>
        <dbReference type="ARBA" id="ARBA00023160"/>
    </source>
</evidence>
<dbReference type="InterPro" id="IPR036736">
    <property type="entry name" value="ACP-like_sf"/>
</dbReference>
<comment type="subcellular location">
    <subcellularLocation>
        <location evidence="7">Cytoplasm</location>
    </subcellularLocation>
</comment>
<dbReference type="Gene3D" id="1.10.1200.10">
    <property type="entry name" value="ACP-like"/>
    <property type="match status" value="1"/>
</dbReference>
<evidence type="ECO:0000313" key="10">
    <source>
        <dbReference type="Proteomes" id="UP000310263"/>
    </source>
</evidence>
<dbReference type="NCBIfam" id="NF002150">
    <property type="entry name" value="PRK00982.1-4"/>
    <property type="match status" value="1"/>
</dbReference>
<accession>A0A4S2F0A6</accession>
<dbReference type="NCBIfam" id="NF002148">
    <property type="entry name" value="PRK00982.1-2"/>
    <property type="match status" value="1"/>
</dbReference>
<dbReference type="OrthoDB" id="3186649at2"/>
<comment type="PTM">
    <text evidence="7">4'-phosphopantetheine is transferred from CoA to a specific serine of apo-ACP by AcpS. This modification is essential for activity because fatty acids are bound in thioester linkage to the sulfhydryl of the prosthetic group.</text>
</comment>
<dbReference type="GO" id="GO:0016020">
    <property type="term" value="C:membrane"/>
    <property type="evidence" value="ECO:0007669"/>
    <property type="project" value="GOC"/>
</dbReference>
<evidence type="ECO:0000256" key="1">
    <source>
        <dbReference type="ARBA" id="ARBA00022450"/>
    </source>
</evidence>
<evidence type="ECO:0000256" key="7">
    <source>
        <dbReference type="HAMAP-Rule" id="MF_01217"/>
    </source>
</evidence>
<comment type="caution">
    <text evidence="9">The sequence shown here is derived from an EMBL/GenBank/DDBJ whole genome shotgun (WGS) entry which is preliminary data.</text>
</comment>
<keyword evidence="10" id="KW-1185">Reference proteome</keyword>
<dbReference type="EMBL" id="SRYE01000004">
    <property type="protein sequence ID" value="TGY61722.1"/>
    <property type="molecule type" value="Genomic_DNA"/>
</dbReference>
<dbReference type="PROSITE" id="PS50075">
    <property type="entry name" value="CARRIER"/>
    <property type="match status" value="1"/>
</dbReference>
<dbReference type="GO" id="GO:0009245">
    <property type="term" value="P:lipid A biosynthetic process"/>
    <property type="evidence" value="ECO:0007669"/>
    <property type="project" value="TreeGrafter"/>
</dbReference>
<reference evidence="9 10" key="1">
    <citation type="submission" date="2019-04" db="EMBL/GenBank/DDBJ databases">
        <title>Microbes associate with the intestines of laboratory mice.</title>
        <authorList>
            <person name="Navarre W."/>
            <person name="Wong E."/>
            <person name="Huang K."/>
            <person name="Tropini C."/>
            <person name="Ng K."/>
            <person name="Yu B."/>
        </authorList>
    </citation>
    <scope>NUCLEOTIDE SEQUENCE [LARGE SCALE GENOMIC DNA]</scope>
    <source>
        <strain evidence="9 10">NM07_P-09</strain>
    </source>
</reference>
<dbReference type="GO" id="GO:0000035">
    <property type="term" value="F:acyl binding"/>
    <property type="evidence" value="ECO:0007669"/>
    <property type="project" value="TreeGrafter"/>
</dbReference>
<proteinExistence type="inferred from homology"/>
<dbReference type="PANTHER" id="PTHR20863:SF76">
    <property type="entry name" value="CARRIER DOMAIN-CONTAINING PROTEIN"/>
    <property type="match status" value="1"/>
</dbReference>
<dbReference type="GO" id="GO:0000036">
    <property type="term" value="F:acyl carrier activity"/>
    <property type="evidence" value="ECO:0007669"/>
    <property type="project" value="UniProtKB-UniRule"/>
</dbReference>
<keyword evidence="7" id="KW-0963">Cytoplasm</keyword>
<dbReference type="RefSeq" id="WP_136012855.1">
    <property type="nucleotide sequence ID" value="NZ_SRYE01000004.1"/>
</dbReference>
<evidence type="ECO:0000313" key="9">
    <source>
        <dbReference type="EMBL" id="TGY61722.1"/>
    </source>
</evidence>
<keyword evidence="3 7" id="KW-0597">Phosphoprotein</keyword>
<evidence type="ECO:0000259" key="8">
    <source>
        <dbReference type="PROSITE" id="PS50075"/>
    </source>
</evidence>
<keyword evidence="2 7" id="KW-0444">Lipid biosynthesis</keyword>
<comment type="pathway">
    <text evidence="7">Lipid metabolism; fatty acid biosynthesis.</text>
</comment>
<dbReference type="AlphaFoldDB" id="A0A4S2F0A6"/>
<dbReference type="Proteomes" id="UP000310263">
    <property type="component" value="Unassembled WGS sequence"/>
</dbReference>
<name>A0A4S2F0A6_9ACTN</name>
<protein>
    <recommendedName>
        <fullName evidence="7">Acyl carrier protein</fullName>
        <shortName evidence="7">ACP</shortName>
    </recommendedName>
</protein>
<organism evidence="9 10">
    <name type="scientific">Muricaecibacterium torontonense</name>
    <dbReference type="NCBI Taxonomy" id="3032871"/>
    <lineage>
        <taxon>Bacteria</taxon>
        <taxon>Bacillati</taxon>
        <taxon>Actinomycetota</taxon>
        <taxon>Coriobacteriia</taxon>
        <taxon>Coriobacteriales</taxon>
        <taxon>Atopobiaceae</taxon>
        <taxon>Muricaecibacterium</taxon>
    </lineage>
</organism>
<sequence>MNNDEIFEKVADIVAETMSVDADELTVETTFESLSADSLDLIQLVSAIEEDLGITIDDDDLTSIKTLGDAVTMIANAQ</sequence>
<keyword evidence="4 7" id="KW-0276">Fatty acid metabolism</keyword>
<dbReference type="UniPathway" id="UPA00094"/>
<evidence type="ECO:0000256" key="3">
    <source>
        <dbReference type="ARBA" id="ARBA00022553"/>
    </source>
</evidence>
<feature type="domain" description="Carrier" evidence="8">
    <location>
        <begin position="4"/>
        <end position="78"/>
    </location>
</feature>
<gene>
    <name evidence="7" type="primary">acpP</name>
    <name evidence="9" type="ORF">E5334_06870</name>
</gene>
<feature type="modified residue" description="O-(pantetheine 4'-phosphoryl)serine" evidence="7">
    <location>
        <position position="38"/>
    </location>
</feature>
<dbReference type="PANTHER" id="PTHR20863">
    <property type="entry name" value="ACYL CARRIER PROTEIN"/>
    <property type="match status" value="1"/>
</dbReference>
<dbReference type="HAMAP" id="MF_01217">
    <property type="entry name" value="Acyl_carrier"/>
    <property type="match status" value="1"/>
</dbReference>
<evidence type="ECO:0000256" key="5">
    <source>
        <dbReference type="ARBA" id="ARBA00023098"/>
    </source>
</evidence>
<keyword evidence="1 7" id="KW-0596">Phosphopantetheine</keyword>
<keyword evidence="6 7" id="KW-0275">Fatty acid biosynthesis</keyword>
<evidence type="ECO:0000256" key="4">
    <source>
        <dbReference type="ARBA" id="ARBA00022832"/>
    </source>
</evidence>
<dbReference type="InterPro" id="IPR009081">
    <property type="entry name" value="PP-bd_ACP"/>
</dbReference>
<comment type="similarity">
    <text evidence="7">Belongs to the acyl carrier protein (ACP) family.</text>
</comment>
<comment type="function">
    <text evidence="7">Carrier of the growing fatty acid chain in fatty acid biosynthesis.</text>
</comment>
<dbReference type="GO" id="GO:0005829">
    <property type="term" value="C:cytosol"/>
    <property type="evidence" value="ECO:0007669"/>
    <property type="project" value="TreeGrafter"/>
</dbReference>
<keyword evidence="5 7" id="KW-0443">Lipid metabolism</keyword>
<evidence type="ECO:0000256" key="2">
    <source>
        <dbReference type="ARBA" id="ARBA00022516"/>
    </source>
</evidence>